<reference evidence="4 5" key="1">
    <citation type="journal article" date="2003" name="Int. J. Syst. Evol. Microbiol.">
        <title>Bacillus nealsonii sp. nov., isolated from a spacecraft-assembly facility, whose spores are gamma-radiation resistant.</title>
        <authorList>
            <person name="Venkateswaran K."/>
            <person name="Kempf M."/>
            <person name="Chen F."/>
            <person name="Satomi M."/>
            <person name="Nicholson W."/>
            <person name="Kern R."/>
        </authorList>
    </citation>
    <scope>NUCLEOTIDE SEQUENCE [LARGE SCALE GENOMIC DNA]</scope>
    <source>
        <strain evidence="4 5">FO-92</strain>
    </source>
</reference>
<protein>
    <submittedName>
        <fullName evidence="4">Transcriptional regulator</fullName>
    </submittedName>
</protein>
<dbReference type="GO" id="GO:0046983">
    <property type="term" value="F:protein dimerization activity"/>
    <property type="evidence" value="ECO:0007669"/>
    <property type="project" value="InterPro"/>
</dbReference>
<dbReference type="InterPro" id="IPR001387">
    <property type="entry name" value="Cro/C1-type_HTH"/>
</dbReference>
<dbReference type="PANTHER" id="PTHR46797:SF1">
    <property type="entry name" value="METHYLPHOSPHONATE SYNTHASE"/>
    <property type="match status" value="1"/>
</dbReference>
<dbReference type="InterPro" id="IPR010982">
    <property type="entry name" value="Lambda_DNA-bd_dom_sf"/>
</dbReference>
<feature type="domain" description="Sin" evidence="3">
    <location>
        <begin position="64"/>
        <end position="102"/>
    </location>
</feature>
<dbReference type="Pfam" id="PF08671">
    <property type="entry name" value="SinI"/>
    <property type="match status" value="1"/>
</dbReference>
<dbReference type="GO" id="GO:0003700">
    <property type="term" value="F:DNA-binding transcription factor activity"/>
    <property type="evidence" value="ECO:0007669"/>
    <property type="project" value="TreeGrafter"/>
</dbReference>
<comment type="caution">
    <text evidence="4">The sequence shown here is derived from an EMBL/GenBank/DDBJ whole genome shotgun (WGS) entry which is preliminary data.</text>
</comment>
<dbReference type="PANTHER" id="PTHR46797">
    <property type="entry name" value="HTH-TYPE TRANSCRIPTIONAL REGULATOR"/>
    <property type="match status" value="1"/>
</dbReference>
<proteinExistence type="predicted"/>
<dbReference type="SUPFAM" id="SSF47406">
    <property type="entry name" value="SinR repressor dimerisation domain-like"/>
    <property type="match status" value="1"/>
</dbReference>
<dbReference type="AlphaFoldDB" id="A0A2N0Z0K1"/>
<dbReference type="PROSITE" id="PS50943">
    <property type="entry name" value="HTH_CROC1"/>
    <property type="match status" value="1"/>
</dbReference>
<accession>A0A2N0Z0K1</accession>
<dbReference type="Gene3D" id="1.10.260.40">
    <property type="entry name" value="lambda repressor-like DNA-binding domains"/>
    <property type="match status" value="1"/>
</dbReference>
<dbReference type="InterPro" id="IPR050807">
    <property type="entry name" value="TransReg_Diox_bact_type"/>
</dbReference>
<dbReference type="Proteomes" id="UP000233375">
    <property type="component" value="Unassembled WGS sequence"/>
</dbReference>
<dbReference type="GO" id="GO:0005829">
    <property type="term" value="C:cytosol"/>
    <property type="evidence" value="ECO:0007669"/>
    <property type="project" value="TreeGrafter"/>
</dbReference>
<evidence type="ECO:0000259" key="3">
    <source>
        <dbReference type="PROSITE" id="PS51500"/>
    </source>
</evidence>
<name>A0A2N0Z0K1_9BACI</name>
<gene>
    <name evidence="4" type="ORF">CWS01_13880</name>
</gene>
<sequence length="111" mass="12885">MVGTQIKKLRLMKGYSINELSERAGVSKSYLSYIERGIQKNPSLQILSKLAHTLDTNLEQLLDKNDAAISDILDEEWRDLLESAIREGVTKEDFRYCLEFLKFKRMTDDLK</sequence>
<feature type="domain" description="HTH cro/C1-type" evidence="2">
    <location>
        <begin position="6"/>
        <end position="61"/>
    </location>
</feature>
<dbReference type="SMART" id="SM00530">
    <property type="entry name" value="HTH_XRE"/>
    <property type="match status" value="1"/>
</dbReference>
<evidence type="ECO:0000259" key="2">
    <source>
        <dbReference type="PROSITE" id="PS50943"/>
    </source>
</evidence>
<dbReference type="SUPFAM" id="SSF47413">
    <property type="entry name" value="lambda repressor-like DNA-binding domains"/>
    <property type="match status" value="1"/>
</dbReference>
<dbReference type="InterPro" id="IPR036281">
    <property type="entry name" value="SinR/SinI_dimer_dom_sf"/>
</dbReference>
<evidence type="ECO:0000313" key="5">
    <source>
        <dbReference type="Proteomes" id="UP000233375"/>
    </source>
</evidence>
<dbReference type="PROSITE" id="PS51500">
    <property type="entry name" value="SIN"/>
    <property type="match status" value="1"/>
</dbReference>
<dbReference type="OrthoDB" id="1859224at2"/>
<organism evidence="4 5">
    <name type="scientific">Niallia nealsonii</name>
    <dbReference type="NCBI Taxonomy" id="115979"/>
    <lineage>
        <taxon>Bacteria</taxon>
        <taxon>Bacillati</taxon>
        <taxon>Bacillota</taxon>
        <taxon>Bacilli</taxon>
        <taxon>Bacillales</taxon>
        <taxon>Bacillaceae</taxon>
        <taxon>Niallia</taxon>
    </lineage>
</organism>
<evidence type="ECO:0000313" key="4">
    <source>
        <dbReference type="EMBL" id="PKG23029.1"/>
    </source>
</evidence>
<keyword evidence="5" id="KW-1185">Reference proteome</keyword>
<dbReference type="RefSeq" id="WP_101177798.1">
    <property type="nucleotide sequence ID" value="NZ_PISE01000030.1"/>
</dbReference>
<dbReference type="InterPro" id="IPR010981">
    <property type="entry name" value="SinR/SinI_dimer_dom"/>
</dbReference>
<dbReference type="EMBL" id="PISE01000030">
    <property type="protein sequence ID" value="PKG23029.1"/>
    <property type="molecule type" value="Genomic_DNA"/>
</dbReference>
<dbReference type="Pfam" id="PF01381">
    <property type="entry name" value="HTH_3"/>
    <property type="match status" value="1"/>
</dbReference>
<evidence type="ECO:0000256" key="1">
    <source>
        <dbReference type="ARBA" id="ARBA00023125"/>
    </source>
</evidence>
<keyword evidence="1" id="KW-0238">DNA-binding</keyword>
<dbReference type="CDD" id="cd00093">
    <property type="entry name" value="HTH_XRE"/>
    <property type="match status" value="1"/>
</dbReference>
<dbReference type="GO" id="GO:0003677">
    <property type="term" value="F:DNA binding"/>
    <property type="evidence" value="ECO:0007669"/>
    <property type="project" value="UniProtKB-KW"/>
</dbReference>